<protein>
    <recommendedName>
        <fullName evidence="3">rRNA-processing protein FYV7</fullName>
    </recommendedName>
</protein>
<feature type="compositionally biased region" description="Basic and acidic residues" evidence="1">
    <location>
        <begin position="146"/>
        <end position="187"/>
    </location>
</feature>
<accession>R7WG76</accession>
<evidence type="ECO:0000313" key="2">
    <source>
        <dbReference type="EnsemblPlants" id="EMT19729"/>
    </source>
</evidence>
<reference evidence="2" key="1">
    <citation type="submission" date="2015-06" db="UniProtKB">
        <authorList>
            <consortium name="EnsemblPlants"/>
        </authorList>
    </citation>
    <scope>IDENTIFICATION</scope>
</reference>
<name>R7WG76_AEGTA</name>
<feature type="region of interest" description="Disordered" evidence="1">
    <location>
        <begin position="99"/>
        <end position="191"/>
    </location>
</feature>
<evidence type="ECO:0008006" key="3">
    <source>
        <dbReference type="Google" id="ProtNLM"/>
    </source>
</evidence>
<sequence>MAVALATTDVGKAKSHSLASCMVHDHPRRRNRIVVDVTDSSHEVSIIDLMSTDTVKVPDSDEVLLSVNIQSLGFVVSSPYRGGKKQKEFYRNAKVISKYKKSKKHQNQSNYPPQFPTLEEGGADTTDVPKPHDKRKKRTSQSLNVEYEKKRLEDEKAKKERDAMIQAKKEEREKSEAKRKELREKMFKRTRSGQPVMKYRIEHLLETALESSNK</sequence>
<dbReference type="PANTHER" id="PTHR15657:SF1">
    <property type="entry name" value="THYROID TRANSCRIPTION FACTOR 1-ASSOCIATED PROTEIN 26"/>
    <property type="match status" value="1"/>
</dbReference>
<dbReference type="Pfam" id="PF08524">
    <property type="entry name" value="rRNA_processing"/>
    <property type="match status" value="1"/>
</dbReference>
<dbReference type="InterPro" id="IPR013730">
    <property type="entry name" value="Fyv7/TAP26"/>
</dbReference>
<dbReference type="EnsemblPlants" id="EMT19729">
    <property type="protein sequence ID" value="EMT19729"/>
    <property type="gene ID" value="F775_23038"/>
</dbReference>
<organism evidence="2">
    <name type="scientific">Aegilops tauschii</name>
    <name type="common">Tausch's goatgrass</name>
    <name type="synonym">Aegilops squarrosa</name>
    <dbReference type="NCBI Taxonomy" id="37682"/>
    <lineage>
        <taxon>Eukaryota</taxon>
        <taxon>Viridiplantae</taxon>
        <taxon>Streptophyta</taxon>
        <taxon>Embryophyta</taxon>
        <taxon>Tracheophyta</taxon>
        <taxon>Spermatophyta</taxon>
        <taxon>Magnoliopsida</taxon>
        <taxon>Liliopsida</taxon>
        <taxon>Poales</taxon>
        <taxon>Poaceae</taxon>
        <taxon>BOP clade</taxon>
        <taxon>Pooideae</taxon>
        <taxon>Triticodae</taxon>
        <taxon>Triticeae</taxon>
        <taxon>Triticinae</taxon>
        <taxon>Aegilops</taxon>
    </lineage>
</organism>
<evidence type="ECO:0000256" key="1">
    <source>
        <dbReference type="SAM" id="MobiDB-lite"/>
    </source>
</evidence>
<dbReference type="GO" id="GO:0005634">
    <property type="term" value="C:nucleus"/>
    <property type="evidence" value="ECO:0007669"/>
    <property type="project" value="TreeGrafter"/>
</dbReference>
<proteinExistence type="predicted"/>
<dbReference type="AlphaFoldDB" id="R7WG76"/>
<dbReference type="PANTHER" id="PTHR15657">
    <property type="entry name" value="THYROID TRANSCRIPTION FACTOR 1-ASSOCIATED PROTEIN 26"/>
    <property type="match status" value="1"/>
</dbReference>